<gene>
    <name evidence="10" type="ORF">OLC1_LOCUS6723</name>
</gene>
<dbReference type="Pfam" id="PF11566">
    <property type="entry name" value="PI31_Prot_N"/>
    <property type="match status" value="1"/>
</dbReference>
<keyword evidence="4" id="KW-0547">Nucleotide-binding</keyword>
<dbReference type="CDD" id="cd23022">
    <property type="entry name" value="zf-HIT_DDX59"/>
    <property type="match status" value="1"/>
</dbReference>
<keyword evidence="3" id="KW-0677">Repeat</keyword>
<dbReference type="InterPro" id="IPR007529">
    <property type="entry name" value="Znf_HIT"/>
</dbReference>
<dbReference type="GO" id="GO:0008270">
    <property type="term" value="F:zinc ion binding"/>
    <property type="evidence" value="ECO:0007669"/>
    <property type="project" value="UniProtKB-KW"/>
</dbReference>
<dbReference type="AlphaFoldDB" id="A0AAV1CLI6"/>
<dbReference type="CDD" id="cd14798">
    <property type="entry name" value="RX-CC_like"/>
    <property type="match status" value="1"/>
</dbReference>
<dbReference type="Gene3D" id="1.20.5.4130">
    <property type="match status" value="1"/>
</dbReference>
<dbReference type="PROSITE" id="PS50158">
    <property type="entry name" value="ZF_CCHC"/>
    <property type="match status" value="1"/>
</dbReference>
<dbReference type="InterPro" id="IPR021625">
    <property type="entry name" value="PI31_Prot_N"/>
</dbReference>
<dbReference type="GO" id="GO:0003676">
    <property type="term" value="F:nucleic acid binding"/>
    <property type="evidence" value="ECO:0007669"/>
    <property type="project" value="InterPro"/>
</dbReference>
<feature type="domain" description="CCHC-type" evidence="9">
    <location>
        <begin position="299"/>
        <end position="313"/>
    </location>
</feature>
<dbReference type="GO" id="GO:0005524">
    <property type="term" value="F:ATP binding"/>
    <property type="evidence" value="ECO:0007669"/>
    <property type="project" value="UniProtKB-KW"/>
</dbReference>
<evidence type="ECO:0000256" key="5">
    <source>
        <dbReference type="ARBA" id="ARBA00022821"/>
    </source>
</evidence>
<dbReference type="PANTHER" id="PTHR48453">
    <property type="entry name" value="CCHC-TYPE DOMAIN-CONTAINING PROTEIN"/>
    <property type="match status" value="1"/>
</dbReference>
<dbReference type="Pfam" id="PF04438">
    <property type="entry name" value="zf-HIT"/>
    <property type="match status" value="1"/>
</dbReference>
<keyword evidence="5" id="KW-0611">Plant defense</keyword>
<feature type="region of interest" description="Disordered" evidence="8">
    <location>
        <begin position="96"/>
        <end position="121"/>
    </location>
</feature>
<keyword evidence="7" id="KW-0862">Zinc</keyword>
<dbReference type="Gene3D" id="3.30.60.220">
    <property type="match status" value="1"/>
</dbReference>
<dbReference type="GO" id="GO:0006952">
    <property type="term" value="P:defense response"/>
    <property type="evidence" value="ECO:0007669"/>
    <property type="project" value="UniProtKB-KW"/>
</dbReference>
<evidence type="ECO:0000313" key="11">
    <source>
        <dbReference type="Proteomes" id="UP001161247"/>
    </source>
</evidence>
<name>A0AAV1CLI6_OLDCO</name>
<dbReference type="EMBL" id="OX459119">
    <property type="protein sequence ID" value="CAI9095835.1"/>
    <property type="molecule type" value="Genomic_DNA"/>
</dbReference>
<sequence length="836" mass="94284">MARAFQSNYSRLLERNRRYCHPSALPFPVLRHYSYDNRQMANRTNFYKNPSHSYNKQLHLNSVLQNLQTYNIAIGNAPRADEPAVQHPDDEIRRHRKRRRVWKPAAPQKNEVEENGGPMSHQEYIDKMREEFSSDRPYQELTEDVLGTSTSTLALQLVADYDSDSDTDSSGETQKKQDSNSNPVVPFELPMNKKSPPISDRIKRRSEQRLPLPGEPTCVVCGKYGEYICDETDDDICSIDCKDEVLKNIQSDEGDASCKNVAASLCEESGLNVPDNSLDPCNLANNGWSNILPSFSTYKCLKCQRPGHFAEDCLVTTSECHSSSLGNTCSEVPYFPVKPLRMSRNLLELYKRCHQIGKTFLTAKCSVCRGSTTLASCLKCSNAFCDSAGHLIEHIRAHPSHQEFYSFRLKRLVKCCKPTCQVTEIKDLLACHYCFNKAFDKFYDMYTATWKAAGLSIIWGSICCDDHFECIKEERKTMVSMMAEPATERSVMAVIRAARPSFRNANDKVAFAVHATLFASGFVLRATGPAAFSHSETNPPSGVYKEVGIDQWNQLDANYAFVYSKSEVYANSNNLISLEKIVVKCLALDGMLHIDALRKGVNLKPDVIARLDIKVADHVPPEANNGGNPNYNNNDKNNYGSMFKNLGKLVRDVHNEIVSKFTGGPLVSTLLPPFGSNPHDFPHPGFPQQAYPLSALLVNEAKLLGGLGEEIQGIVDELGQMKAFLMFAEGREEEDPRLQEWIFQVQDVAYDIQDVVDEFMMYFGRIDRHGFLSEIQDHKCRNRHTVGANSRSSFQVISSENSESQTHKSRSYSKVHWFFEECRVFGSIIHFCPGVT</sequence>
<dbReference type="InterPro" id="IPR001878">
    <property type="entry name" value="Znf_CCHC"/>
</dbReference>
<dbReference type="PANTHER" id="PTHR48453:SF1">
    <property type="entry name" value="CCHC-TYPE DOMAIN-CONTAINING PROTEIN"/>
    <property type="match status" value="1"/>
</dbReference>
<proteinExistence type="inferred from homology"/>
<keyword evidence="7" id="KW-0479">Metal-binding</keyword>
<keyword evidence="6" id="KW-0067">ATP-binding</keyword>
<reference evidence="10" key="1">
    <citation type="submission" date="2023-03" db="EMBL/GenBank/DDBJ databases">
        <authorList>
            <person name="Julca I."/>
        </authorList>
    </citation>
    <scope>NUCLEOTIDE SEQUENCE</scope>
</reference>
<evidence type="ECO:0000256" key="8">
    <source>
        <dbReference type="SAM" id="MobiDB-lite"/>
    </source>
</evidence>
<evidence type="ECO:0000256" key="2">
    <source>
        <dbReference type="ARBA" id="ARBA00022614"/>
    </source>
</evidence>
<accession>A0AAV1CLI6</accession>
<evidence type="ECO:0000256" key="3">
    <source>
        <dbReference type="ARBA" id="ARBA00022737"/>
    </source>
</evidence>
<comment type="similarity">
    <text evidence="1">Belongs to the disease resistance NB-LRR family.</text>
</comment>
<evidence type="ECO:0000259" key="9">
    <source>
        <dbReference type="PROSITE" id="PS50158"/>
    </source>
</evidence>
<evidence type="ECO:0000313" key="10">
    <source>
        <dbReference type="EMBL" id="CAI9095835.1"/>
    </source>
</evidence>
<organism evidence="10 11">
    <name type="scientific">Oldenlandia corymbosa var. corymbosa</name>
    <dbReference type="NCBI Taxonomy" id="529605"/>
    <lineage>
        <taxon>Eukaryota</taxon>
        <taxon>Viridiplantae</taxon>
        <taxon>Streptophyta</taxon>
        <taxon>Embryophyta</taxon>
        <taxon>Tracheophyta</taxon>
        <taxon>Spermatophyta</taxon>
        <taxon>Magnoliopsida</taxon>
        <taxon>eudicotyledons</taxon>
        <taxon>Gunneridae</taxon>
        <taxon>Pentapetalae</taxon>
        <taxon>asterids</taxon>
        <taxon>lamiids</taxon>
        <taxon>Gentianales</taxon>
        <taxon>Rubiaceae</taxon>
        <taxon>Rubioideae</taxon>
        <taxon>Spermacoceae</taxon>
        <taxon>Hedyotis-Oldenlandia complex</taxon>
        <taxon>Oldenlandia</taxon>
    </lineage>
</organism>
<keyword evidence="7" id="KW-0863">Zinc-finger</keyword>
<keyword evidence="11" id="KW-1185">Reference proteome</keyword>
<dbReference type="InterPro" id="IPR038005">
    <property type="entry name" value="RX-like_CC"/>
</dbReference>
<protein>
    <submittedName>
        <fullName evidence="10">OLC1v1031858C1</fullName>
    </submittedName>
</protein>
<evidence type="ECO:0000256" key="4">
    <source>
        <dbReference type="ARBA" id="ARBA00022741"/>
    </source>
</evidence>
<feature type="region of interest" description="Disordered" evidence="8">
    <location>
        <begin position="162"/>
        <end position="208"/>
    </location>
</feature>
<dbReference type="Pfam" id="PF18052">
    <property type="entry name" value="Rx_N"/>
    <property type="match status" value="1"/>
</dbReference>
<evidence type="ECO:0000256" key="1">
    <source>
        <dbReference type="ARBA" id="ARBA00008894"/>
    </source>
</evidence>
<evidence type="ECO:0000256" key="7">
    <source>
        <dbReference type="PROSITE-ProRule" id="PRU00047"/>
    </source>
</evidence>
<dbReference type="InterPro" id="IPR041118">
    <property type="entry name" value="Rx_N"/>
</dbReference>
<evidence type="ECO:0000256" key="6">
    <source>
        <dbReference type="ARBA" id="ARBA00022840"/>
    </source>
</evidence>
<keyword evidence="2" id="KW-0433">Leucine-rich repeat</keyword>
<dbReference type="Proteomes" id="UP001161247">
    <property type="component" value="Chromosome 2"/>
</dbReference>
<dbReference type="Gene3D" id="3.40.1000.30">
    <property type="match status" value="1"/>
</dbReference>